<dbReference type="Proteomes" id="UP000054217">
    <property type="component" value="Unassembled WGS sequence"/>
</dbReference>
<gene>
    <name evidence="1" type="ORF">M404DRAFT_999187</name>
</gene>
<reference evidence="2" key="2">
    <citation type="submission" date="2015-01" db="EMBL/GenBank/DDBJ databases">
        <title>Evolutionary Origins and Diversification of the Mycorrhizal Mutualists.</title>
        <authorList>
            <consortium name="DOE Joint Genome Institute"/>
            <consortium name="Mycorrhizal Genomics Consortium"/>
            <person name="Kohler A."/>
            <person name="Kuo A."/>
            <person name="Nagy L.G."/>
            <person name="Floudas D."/>
            <person name="Copeland A."/>
            <person name="Barry K.W."/>
            <person name="Cichocki N."/>
            <person name="Veneault-Fourrey C."/>
            <person name="LaButti K."/>
            <person name="Lindquist E.A."/>
            <person name="Lipzen A."/>
            <person name="Lundell T."/>
            <person name="Morin E."/>
            <person name="Murat C."/>
            <person name="Riley R."/>
            <person name="Ohm R."/>
            <person name="Sun H."/>
            <person name="Tunlid A."/>
            <person name="Henrissat B."/>
            <person name="Grigoriev I.V."/>
            <person name="Hibbett D.S."/>
            <person name="Martin F."/>
        </authorList>
    </citation>
    <scope>NUCLEOTIDE SEQUENCE [LARGE SCALE GENOMIC DNA]</scope>
    <source>
        <strain evidence="2">Marx 270</strain>
    </source>
</reference>
<name>A0A0C3NYR5_PISTI</name>
<dbReference type="EMBL" id="KN831964">
    <property type="protein sequence ID" value="KIO05960.1"/>
    <property type="molecule type" value="Genomic_DNA"/>
</dbReference>
<sequence>MSNDRPRCHPTLRAVPMPYCQLYHQNRGCPKPLRKVKDGTGGEQLLNMSNTLQRPMRYHLSS</sequence>
<keyword evidence="2" id="KW-1185">Reference proteome</keyword>
<organism evidence="1 2">
    <name type="scientific">Pisolithus tinctorius Marx 270</name>
    <dbReference type="NCBI Taxonomy" id="870435"/>
    <lineage>
        <taxon>Eukaryota</taxon>
        <taxon>Fungi</taxon>
        <taxon>Dikarya</taxon>
        <taxon>Basidiomycota</taxon>
        <taxon>Agaricomycotina</taxon>
        <taxon>Agaricomycetes</taxon>
        <taxon>Agaricomycetidae</taxon>
        <taxon>Boletales</taxon>
        <taxon>Sclerodermatineae</taxon>
        <taxon>Pisolithaceae</taxon>
        <taxon>Pisolithus</taxon>
    </lineage>
</organism>
<accession>A0A0C3NYR5</accession>
<proteinExistence type="predicted"/>
<protein>
    <submittedName>
        <fullName evidence="1">Uncharacterized protein</fullName>
    </submittedName>
</protein>
<evidence type="ECO:0000313" key="1">
    <source>
        <dbReference type="EMBL" id="KIO05960.1"/>
    </source>
</evidence>
<dbReference type="AlphaFoldDB" id="A0A0C3NYR5"/>
<evidence type="ECO:0000313" key="2">
    <source>
        <dbReference type="Proteomes" id="UP000054217"/>
    </source>
</evidence>
<dbReference type="HOGENOM" id="CLU_2905097_0_0_1"/>
<dbReference type="InParanoid" id="A0A0C3NYR5"/>
<reference evidence="1 2" key="1">
    <citation type="submission" date="2014-04" db="EMBL/GenBank/DDBJ databases">
        <authorList>
            <consortium name="DOE Joint Genome Institute"/>
            <person name="Kuo A."/>
            <person name="Kohler A."/>
            <person name="Costa M.D."/>
            <person name="Nagy L.G."/>
            <person name="Floudas D."/>
            <person name="Copeland A."/>
            <person name="Barry K.W."/>
            <person name="Cichocki N."/>
            <person name="Veneault-Fourrey C."/>
            <person name="LaButti K."/>
            <person name="Lindquist E.A."/>
            <person name="Lipzen A."/>
            <person name="Lundell T."/>
            <person name="Morin E."/>
            <person name="Murat C."/>
            <person name="Sun H."/>
            <person name="Tunlid A."/>
            <person name="Henrissat B."/>
            <person name="Grigoriev I.V."/>
            <person name="Hibbett D.S."/>
            <person name="Martin F."/>
            <person name="Nordberg H.P."/>
            <person name="Cantor M.N."/>
            <person name="Hua S.X."/>
        </authorList>
    </citation>
    <scope>NUCLEOTIDE SEQUENCE [LARGE SCALE GENOMIC DNA]</scope>
    <source>
        <strain evidence="1 2">Marx 270</strain>
    </source>
</reference>